<evidence type="ECO:0000256" key="8">
    <source>
        <dbReference type="ARBA" id="ARBA00022927"/>
    </source>
</evidence>
<keyword evidence="9" id="KW-0472">Membrane</keyword>
<evidence type="ECO:0000256" key="3">
    <source>
        <dbReference type="ARBA" id="ARBA00021563"/>
    </source>
</evidence>
<accession>A0A1I6GSN0</accession>
<comment type="subcellular location">
    <subcellularLocation>
        <location evidence="1">Cell inner membrane</location>
    </subcellularLocation>
</comment>
<evidence type="ECO:0000256" key="1">
    <source>
        <dbReference type="ARBA" id="ARBA00004533"/>
    </source>
</evidence>
<evidence type="ECO:0000256" key="10">
    <source>
        <dbReference type="ARBA" id="ARBA00030772"/>
    </source>
</evidence>
<keyword evidence="5" id="KW-1003">Cell membrane</keyword>
<evidence type="ECO:0000256" key="6">
    <source>
        <dbReference type="ARBA" id="ARBA00022519"/>
    </source>
</evidence>
<evidence type="ECO:0000256" key="7">
    <source>
        <dbReference type="ARBA" id="ARBA00022692"/>
    </source>
</evidence>
<reference evidence="12" key="1">
    <citation type="submission" date="2016-10" db="EMBL/GenBank/DDBJ databases">
        <authorList>
            <person name="Varghese N."/>
            <person name="Submissions S."/>
        </authorList>
    </citation>
    <scope>NUCLEOTIDE SEQUENCE [LARGE SCALE GENOMIC DNA]</scope>
    <source>
        <strain evidence="12">CGMCC 1.7285</strain>
    </source>
</reference>
<name>A0A1I6GSN0_9GAMM</name>
<dbReference type="RefSeq" id="WP_092856234.1">
    <property type="nucleotide sequence ID" value="NZ_FOYU01000001.1"/>
</dbReference>
<dbReference type="Proteomes" id="UP000199424">
    <property type="component" value="Unassembled WGS sequence"/>
</dbReference>
<gene>
    <name evidence="11" type="ORF">SAMN04488070_1168</name>
</gene>
<evidence type="ECO:0000313" key="12">
    <source>
        <dbReference type="Proteomes" id="UP000199424"/>
    </source>
</evidence>
<organism evidence="11 12">
    <name type="scientific">Pseudidiomarina maritima</name>
    <dbReference type="NCBI Taxonomy" id="519453"/>
    <lineage>
        <taxon>Bacteria</taxon>
        <taxon>Pseudomonadati</taxon>
        <taxon>Pseudomonadota</taxon>
        <taxon>Gammaproteobacteria</taxon>
        <taxon>Alteromonadales</taxon>
        <taxon>Idiomarinaceae</taxon>
        <taxon>Pseudidiomarina</taxon>
    </lineage>
</organism>
<evidence type="ECO:0000256" key="5">
    <source>
        <dbReference type="ARBA" id="ARBA00022475"/>
    </source>
</evidence>
<dbReference type="EMBL" id="FOYU01000001">
    <property type="protein sequence ID" value="SFR45232.1"/>
    <property type="molecule type" value="Genomic_DNA"/>
</dbReference>
<evidence type="ECO:0000256" key="4">
    <source>
        <dbReference type="ARBA" id="ARBA00022448"/>
    </source>
</evidence>
<keyword evidence="6" id="KW-0997">Cell inner membrane</keyword>
<comment type="similarity">
    <text evidence="2">Belongs to the GSP N family.</text>
</comment>
<dbReference type="GO" id="GO:0005886">
    <property type="term" value="C:plasma membrane"/>
    <property type="evidence" value="ECO:0007669"/>
    <property type="project" value="UniProtKB-SubCell"/>
</dbReference>
<keyword evidence="12" id="KW-1185">Reference proteome</keyword>
<keyword evidence="8" id="KW-0653">Protein transport</keyword>
<dbReference type="AlphaFoldDB" id="A0A1I6GSN0"/>
<dbReference type="Pfam" id="PF01203">
    <property type="entry name" value="T2SSN"/>
    <property type="match status" value="1"/>
</dbReference>
<dbReference type="InterPro" id="IPR022792">
    <property type="entry name" value="T2SS_protein-GspN"/>
</dbReference>
<sequence>MMSWRWLLWLIPLYVIALVALTPASVVKWGAGLAPEQGLHVSSTAGTIWNGKANISAELPTGGTLVLEDVQWQLNPWKLFLAKAEIALDIPSKNYLYGTAEIHAGLSQAQLKGNLKGAMQPAIQQLKLPVPITMAGNFELDINDYQVSDFNSGKICDALAGTINTRQTEMRINQQWHELGDYLATLTCNAENGINVRIDDNNIVGLRLDAQVNGRIDALQVSLTGSLKPTLQTPQPISELLVFIGKPDAQGRYNFKW</sequence>
<evidence type="ECO:0000256" key="9">
    <source>
        <dbReference type="ARBA" id="ARBA00023136"/>
    </source>
</evidence>
<keyword evidence="4" id="KW-0813">Transport</keyword>
<evidence type="ECO:0000313" key="11">
    <source>
        <dbReference type="EMBL" id="SFR45232.1"/>
    </source>
</evidence>
<protein>
    <recommendedName>
        <fullName evidence="3">Type II secretion system protein N</fullName>
    </recommendedName>
    <alternativeName>
        <fullName evidence="10">General secretion pathway protein N</fullName>
    </alternativeName>
</protein>
<dbReference type="GO" id="GO:0015627">
    <property type="term" value="C:type II protein secretion system complex"/>
    <property type="evidence" value="ECO:0007669"/>
    <property type="project" value="InterPro"/>
</dbReference>
<keyword evidence="7" id="KW-0812">Transmembrane</keyword>
<proteinExistence type="inferred from homology"/>
<dbReference type="GO" id="GO:0015628">
    <property type="term" value="P:protein secretion by the type II secretion system"/>
    <property type="evidence" value="ECO:0007669"/>
    <property type="project" value="InterPro"/>
</dbReference>
<evidence type="ECO:0000256" key="2">
    <source>
        <dbReference type="ARBA" id="ARBA00007208"/>
    </source>
</evidence>